<feature type="signal peptide" evidence="1">
    <location>
        <begin position="1"/>
        <end position="29"/>
    </location>
</feature>
<dbReference type="Gene3D" id="3.20.20.80">
    <property type="entry name" value="Glycosidases"/>
    <property type="match status" value="1"/>
</dbReference>
<dbReference type="InterPro" id="IPR036508">
    <property type="entry name" value="Chitin-bd_dom_sf"/>
</dbReference>
<keyword evidence="1" id="KW-0732">Signal</keyword>
<dbReference type="Pfam" id="PF01607">
    <property type="entry name" value="CBM_14"/>
    <property type="match status" value="2"/>
</dbReference>
<evidence type="ECO:0000259" key="2">
    <source>
        <dbReference type="PROSITE" id="PS50940"/>
    </source>
</evidence>
<keyword evidence="4" id="KW-1185">Reference proteome</keyword>
<feature type="domain" description="Chitin-binding type-2" evidence="2">
    <location>
        <begin position="1095"/>
        <end position="1151"/>
    </location>
</feature>
<dbReference type="GO" id="GO:0008061">
    <property type="term" value="F:chitin binding"/>
    <property type="evidence" value="ECO:0007669"/>
    <property type="project" value="InterPro"/>
</dbReference>
<dbReference type="EMBL" id="CAJOBZ010000017">
    <property type="protein sequence ID" value="CAF4854850.1"/>
    <property type="molecule type" value="Genomic_DNA"/>
</dbReference>
<gene>
    <name evidence="3" type="ORF">PMACD_LOCUS7391</name>
</gene>
<dbReference type="Gene3D" id="2.170.140.10">
    <property type="entry name" value="Chitin binding domain"/>
    <property type="match status" value="1"/>
</dbReference>
<name>A0A821SD90_9NEOP</name>
<dbReference type="Proteomes" id="UP000663880">
    <property type="component" value="Unassembled WGS sequence"/>
</dbReference>
<reference evidence="3" key="1">
    <citation type="submission" date="2021-02" db="EMBL/GenBank/DDBJ databases">
        <authorList>
            <person name="Steward A R."/>
        </authorList>
    </citation>
    <scope>NUCLEOTIDE SEQUENCE</scope>
</reference>
<organism evidence="3 4">
    <name type="scientific">Pieris macdunnoughi</name>
    <dbReference type="NCBI Taxonomy" id="345717"/>
    <lineage>
        <taxon>Eukaryota</taxon>
        <taxon>Metazoa</taxon>
        <taxon>Ecdysozoa</taxon>
        <taxon>Arthropoda</taxon>
        <taxon>Hexapoda</taxon>
        <taxon>Insecta</taxon>
        <taxon>Pterygota</taxon>
        <taxon>Neoptera</taxon>
        <taxon>Endopterygota</taxon>
        <taxon>Lepidoptera</taxon>
        <taxon>Glossata</taxon>
        <taxon>Ditrysia</taxon>
        <taxon>Papilionoidea</taxon>
        <taxon>Pieridae</taxon>
        <taxon>Pierinae</taxon>
        <taxon>Pieris</taxon>
    </lineage>
</organism>
<accession>A0A821SD90</accession>
<dbReference type="OrthoDB" id="6020543at2759"/>
<dbReference type="SMART" id="SM00494">
    <property type="entry name" value="ChtBD2"/>
    <property type="match status" value="3"/>
</dbReference>
<comment type="caution">
    <text evidence="3">The sequence shown here is derived from an EMBL/GenBank/DDBJ whole genome shotgun (WGS) entry which is preliminary data.</text>
</comment>
<evidence type="ECO:0000313" key="4">
    <source>
        <dbReference type="Proteomes" id="UP000663880"/>
    </source>
</evidence>
<feature type="chain" id="PRO_5032577804" description="Chitin-binding type-2 domain-containing protein" evidence="1">
    <location>
        <begin position="30"/>
        <end position="1300"/>
    </location>
</feature>
<dbReference type="SUPFAM" id="SSF57625">
    <property type="entry name" value="Invertebrate chitin-binding proteins"/>
    <property type="match status" value="2"/>
</dbReference>
<sequence length="1300" mass="147172">MAYKKKEIKKLCVLLFLAVVISQVTFISAINSDCKGKAFYCLNSTHFMICLDLGDGVSTTVEDFIIPCPPPTICIETNAFECEYHTTTTPKPILQSEVPVTVLNAQTWRDDSDFTTFLPFRYSEEDSVKSEKYYDILDDQLATRETLPETSTHQESTTETKINDEINIERTTFTQEDKSTLPPTFYTITDDVTISSQQVKVVVNNDASGGYDNHFDTVSTTTLSESTTQTTTRYDETQPTTGYIDEHISSNNIIITKEEPPILNFYTYQEEATTSAPLNLDFWPDGITQTTNFALDKLTTTVQETENEEIKGTTNREISYSLTTDIDKYLNTYSDYADTFSPITAFQEAGEMPNEVTNTNRNYEITTELNNYINNNKFDTTTPSVTLQQENRIVKDVFMTNITDASNTEDYVYNNSIPKITEEDTTINYGKTEDTAIDHSNTIDTNINYPTTTDIHEYINNIVSTTKENIINDEYEAKYFPKSTTSIDESSFIGIKYMTRPYVSQIFNNDVNQITYKEEENTHSSGFPPKANINVILKNTQDITTSTDVSYGDLMVNEMSSQTDKKFSEIKQTTSKVQVTGYIMQDNTSPYNPKGTIHNDEQQSVENITVFNDIVSSSTNDDSKEINFESTDPLDQISTDSSLLSPIEAPSIIKDNLIVPILSALDNVTEIKINDTVFTERYNDHNTKQSNYKNQDKTNPNFYTTFTQSNALTSSSPGYDYKSNIKTTLPDLEDPKTTSSELISDLKTMDTYIKETTISEQRNTDVYTFSIEDRTKTTEFTTSPWLNNAESNNNQYEITKEMNVIYHDKIPDTASTTPTIFDLNNLEKVTIDDKNNLEKTVTKPSTEMKSTLSISQDGSSVNNLFTFINDMFTTSYVNATDSYALSNFQDNGITESADYIQESKPTNKTKYEDKHYSFVGNTYPMVNKWPDNIPDITTETIHKLSMRVPSVPIINGTKTVVRYSEDSKIEGAGDAIKLPAMEVNNTNATRNKTVVVSHSTKTLNSSQLNSKVPVISIASNINNAAEMKSPSIALAHNISLDRHETIGKKQSVFPNIQEKKETVSVQISQPCNKTIPDTTNRSNRTSPTITSEQLNLTCLNRYSGKYPDQYNCQTFYMCIGTMSPIVGHCPQNSVFSDILNQCTRNLSHCVRNNEFQCVSPGRFSDLWSRDTYYICVRHKSKFVRFKLRCQKGYFLNRTSITCVEDPVIEKQSFTLESYSTSSSSSSSDSKSGQIESNTNVEFKCEKEGVFPDPNHCRKYYVCKKISKSQIRLKKKKCDSDEVFNKKKKKCVDEDSYECET</sequence>
<dbReference type="PROSITE" id="PS50940">
    <property type="entry name" value="CHIT_BIND_II"/>
    <property type="match status" value="2"/>
</dbReference>
<evidence type="ECO:0000256" key="1">
    <source>
        <dbReference type="SAM" id="SignalP"/>
    </source>
</evidence>
<dbReference type="GO" id="GO:0005576">
    <property type="term" value="C:extracellular region"/>
    <property type="evidence" value="ECO:0007669"/>
    <property type="project" value="InterPro"/>
</dbReference>
<proteinExistence type="predicted"/>
<protein>
    <recommendedName>
        <fullName evidence="2">Chitin-binding type-2 domain-containing protein</fullName>
    </recommendedName>
</protein>
<feature type="domain" description="Chitin-binding type-2" evidence="2">
    <location>
        <begin position="1241"/>
        <end position="1300"/>
    </location>
</feature>
<dbReference type="InterPro" id="IPR002557">
    <property type="entry name" value="Chitin-bd_dom"/>
</dbReference>
<evidence type="ECO:0000313" key="3">
    <source>
        <dbReference type="EMBL" id="CAF4854850.1"/>
    </source>
</evidence>